<dbReference type="PRINTS" id="PR00038">
    <property type="entry name" value="HTHLUXR"/>
</dbReference>
<sequence length="93" mass="10291">MSSASELGLTPREFETLAWLVRGLPSKAIALRMGLEDITVRKYVSHLLAHFSLRRRTELIVMLADKGIKLGVPPVTDPAHDRSPSSVGQQRVD</sequence>
<dbReference type="Gene3D" id="1.10.10.10">
    <property type="entry name" value="Winged helix-like DNA-binding domain superfamily/Winged helix DNA-binding domain"/>
    <property type="match status" value="1"/>
</dbReference>
<dbReference type="PROSITE" id="PS50043">
    <property type="entry name" value="HTH_LUXR_2"/>
    <property type="match status" value="1"/>
</dbReference>
<dbReference type="SMART" id="SM00421">
    <property type="entry name" value="HTH_LUXR"/>
    <property type="match status" value="1"/>
</dbReference>
<feature type="region of interest" description="Disordered" evidence="1">
    <location>
        <begin position="73"/>
        <end position="93"/>
    </location>
</feature>
<dbReference type="InterPro" id="IPR000792">
    <property type="entry name" value="Tscrpt_reg_LuxR_C"/>
</dbReference>
<gene>
    <name evidence="3" type="ORF">WQE_00095</name>
</gene>
<dbReference type="SUPFAM" id="SSF46894">
    <property type="entry name" value="C-terminal effector domain of the bipartite response regulators"/>
    <property type="match status" value="1"/>
</dbReference>
<keyword evidence="4" id="KW-1185">Reference proteome</keyword>
<dbReference type="Proteomes" id="UP000004980">
    <property type="component" value="Unassembled WGS sequence"/>
</dbReference>
<feature type="domain" description="HTH luxR-type" evidence="2">
    <location>
        <begin position="1"/>
        <end position="67"/>
    </location>
</feature>
<proteinExistence type="predicted"/>
<feature type="compositionally biased region" description="Polar residues" evidence="1">
    <location>
        <begin position="84"/>
        <end position="93"/>
    </location>
</feature>
<evidence type="ECO:0000256" key="1">
    <source>
        <dbReference type="SAM" id="MobiDB-lite"/>
    </source>
</evidence>
<reference evidence="3 4" key="1">
    <citation type="journal article" date="2012" name="J. Bacteriol.">
        <title>Draft Genome Sequence of the Soil Bacterium Burkholderia terrae Strain BS001, Which Interacts with Fungal Surface Structures.</title>
        <authorList>
            <person name="Nazir R."/>
            <person name="Hansen M.A."/>
            <person name="Sorensen S."/>
            <person name="van Elsas J.D."/>
        </authorList>
    </citation>
    <scope>NUCLEOTIDE SEQUENCE [LARGE SCALE GENOMIC DNA]</scope>
    <source>
        <strain evidence="3 4">BS001</strain>
    </source>
</reference>
<evidence type="ECO:0000259" key="2">
    <source>
        <dbReference type="PROSITE" id="PS50043"/>
    </source>
</evidence>
<evidence type="ECO:0000313" key="4">
    <source>
        <dbReference type="Proteomes" id="UP000004980"/>
    </source>
</evidence>
<comment type="caution">
    <text evidence="3">The sequence shown here is derived from an EMBL/GenBank/DDBJ whole genome shotgun (WGS) entry which is preliminary data.</text>
</comment>
<dbReference type="RefSeq" id="WP_007576392.1">
    <property type="nucleotide sequence ID" value="NZ_AKAU01000003.1"/>
</dbReference>
<evidence type="ECO:0000313" key="3">
    <source>
        <dbReference type="EMBL" id="EIN03215.1"/>
    </source>
</evidence>
<accession>A0ABN0FWL5</accession>
<name>A0ABN0FWL5_9BURK</name>
<organism evidence="3 4">
    <name type="scientific">Paraburkholderia hospita</name>
    <dbReference type="NCBI Taxonomy" id="169430"/>
    <lineage>
        <taxon>Bacteria</taxon>
        <taxon>Pseudomonadati</taxon>
        <taxon>Pseudomonadota</taxon>
        <taxon>Betaproteobacteria</taxon>
        <taxon>Burkholderiales</taxon>
        <taxon>Burkholderiaceae</taxon>
        <taxon>Paraburkholderia</taxon>
    </lineage>
</organism>
<dbReference type="EMBL" id="AKAU01000003">
    <property type="protein sequence ID" value="EIN03215.1"/>
    <property type="molecule type" value="Genomic_DNA"/>
</dbReference>
<dbReference type="InterPro" id="IPR016032">
    <property type="entry name" value="Sig_transdc_resp-reg_C-effctor"/>
</dbReference>
<dbReference type="Pfam" id="PF00196">
    <property type="entry name" value="GerE"/>
    <property type="match status" value="1"/>
</dbReference>
<dbReference type="CDD" id="cd06170">
    <property type="entry name" value="LuxR_C_like"/>
    <property type="match status" value="1"/>
</dbReference>
<dbReference type="InterPro" id="IPR036388">
    <property type="entry name" value="WH-like_DNA-bd_sf"/>
</dbReference>
<protein>
    <submittedName>
        <fullName evidence="3">LuxR family transcriptional regulator</fullName>
    </submittedName>
</protein>